<reference evidence="1 2" key="1">
    <citation type="submission" date="2020-09" db="EMBL/GenBank/DDBJ databases">
        <title>Biosynthesis of the nuclear factor of activated T cells inhibitor NFAT-133 and its congeners in Streptomyces pactum.</title>
        <authorList>
            <person name="Zhou W."/>
            <person name="Posri P."/>
            <person name="Abugrain M.E."/>
            <person name="Weisberg A.J."/>
            <person name="Chang J.H."/>
            <person name="Mahmud T."/>
        </authorList>
    </citation>
    <scope>NUCLEOTIDE SEQUENCE [LARGE SCALE GENOMIC DNA]</scope>
    <source>
        <strain evidence="1 2">ATCC 27456</strain>
    </source>
</reference>
<name>A0ABS0NMS0_9ACTN</name>
<sequence>MHASNGNPGPHGTGGTFSEQLTSAARPHLGWVCEQLDLFDRLVPHGATYYNLDEPMVARSGVTLRGHILGTYALDGTWLWAWGNDGFRETAGAQRAGELREFGEREGIPELTERMLDLNHFPNPRLAADHLMLICMGLLDARGGAIAVINERGRAFLVVDDPAVPKAEPRAGRLEQPLRNGAALLPGPALKTVQGWFKRHGIEPEYGPGQVAGVLPGGDRVVVDIGGDRIGDIVVTGADGGEPVSARAPEQELIEPRRTPGAHPELMFPESLLPVAAAEIAYSIRRTRAMVEYADQHLEFDGRPPVWDEAAGELRFPGGGLKARRLGAYDLDERWFAWAAGTEDIRDRFRAAAGLAPDADVPELAGGRLDLRPYVHCEAFAVALARTAAGVAGYVFTSLGNEFWVVTDERLPAPGTDPEITGEEIRAGAGWLHGVTPADVRGATMRTVMEAYCDRLGLQVHHYGQPDFLSAVSGLYETRVFFAPDGTITHASCGLLATPHG</sequence>
<dbReference type="Proteomes" id="UP000807371">
    <property type="component" value="Unassembled WGS sequence"/>
</dbReference>
<dbReference type="Pfam" id="PF21813">
    <property type="entry name" value="DUF6882"/>
    <property type="match status" value="1"/>
</dbReference>
<comment type="caution">
    <text evidence="1">The sequence shown here is derived from an EMBL/GenBank/DDBJ whole genome shotgun (WGS) entry which is preliminary data.</text>
</comment>
<dbReference type="RefSeq" id="WP_197989873.1">
    <property type="nucleotide sequence ID" value="NZ_JACYXC010000001.1"/>
</dbReference>
<gene>
    <name evidence="1" type="ORF">IHE55_17460</name>
</gene>
<protein>
    <submittedName>
        <fullName evidence="1">Uncharacterized protein</fullName>
    </submittedName>
</protein>
<evidence type="ECO:0000313" key="1">
    <source>
        <dbReference type="EMBL" id="MBH5336466.1"/>
    </source>
</evidence>
<keyword evidence="2" id="KW-1185">Reference proteome</keyword>
<organism evidence="1 2">
    <name type="scientific">Streptomyces pactum</name>
    <dbReference type="NCBI Taxonomy" id="68249"/>
    <lineage>
        <taxon>Bacteria</taxon>
        <taxon>Bacillati</taxon>
        <taxon>Actinomycetota</taxon>
        <taxon>Actinomycetes</taxon>
        <taxon>Kitasatosporales</taxon>
        <taxon>Streptomycetaceae</taxon>
        <taxon>Streptomyces</taxon>
    </lineage>
</organism>
<accession>A0ABS0NMS0</accession>
<dbReference type="EMBL" id="JACYXC010000001">
    <property type="protein sequence ID" value="MBH5336466.1"/>
    <property type="molecule type" value="Genomic_DNA"/>
</dbReference>
<proteinExistence type="predicted"/>
<dbReference type="InterPro" id="IPR049249">
    <property type="entry name" value="DUF6882"/>
</dbReference>
<evidence type="ECO:0000313" key="2">
    <source>
        <dbReference type="Proteomes" id="UP000807371"/>
    </source>
</evidence>